<keyword evidence="1" id="KW-0472">Membrane</keyword>
<feature type="transmembrane region" description="Helical" evidence="1">
    <location>
        <begin position="6"/>
        <end position="23"/>
    </location>
</feature>
<keyword evidence="1" id="KW-0812">Transmembrane</keyword>
<proteinExistence type="predicted"/>
<reference evidence="2" key="1">
    <citation type="journal article" date="2020" name="mSystems">
        <title>Genome- and Community-Level Interaction Insights into Carbon Utilization and Element Cycling Functions of Hydrothermarchaeota in Hydrothermal Sediment.</title>
        <authorList>
            <person name="Zhou Z."/>
            <person name="Liu Y."/>
            <person name="Xu W."/>
            <person name="Pan J."/>
            <person name="Luo Z.H."/>
            <person name="Li M."/>
        </authorList>
    </citation>
    <scope>NUCLEOTIDE SEQUENCE [LARGE SCALE GENOMIC DNA]</scope>
    <source>
        <strain evidence="2">SpSt-81</strain>
    </source>
</reference>
<dbReference type="AlphaFoldDB" id="A0A7C3MHI1"/>
<protein>
    <submittedName>
        <fullName evidence="2">Uncharacterized protein</fullName>
    </submittedName>
</protein>
<sequence length="203" mass="24687">MKKIYFLLLLFIGILIIFTWIFTHKDEIFIFRNNKEPFFAKEPILENLMFTSKKEELLKKFGNPVNTKREYWETYEDYIEYLYYPWGTVWFAPSPKNNDLARYIFCVEITKRGLKGPRGIQVGDSYKKVLNSFRYNPEKIRDKEYLYYFSKIENGILYEKFGIINYKDKEIDSIFYQDSLYCNVEFKIEKGKVIKIKAYLHEF</sequence>
<comment type="caution">
    <text evidence="2">The sequence shown here is derived from an EMBL/GenBank/DDBJ whole genome shotgun (WGS) entry which is preliminary data.</text>
</comment>
<keyword evidence="1" id="KW-1133">Transmembrane helix</keyword>
<accession>A0A7C3MHI1</accession>
<gene>
    <name evidence="2" type="ORF">ENW00_03590</name>
</gene>
<evidence type="ECO:0000256" key="1">
    <source>
        <dbReference type="SAM" id="Phobius"/>
    </source>
</evidence>
<organism evidence="2">
    <name type="scientific">Dictyoglomus thermophilum</name>
    <dbReference type="NCBI Taxonomy" id="14"/>
    <lineage>
        <taxon>Bacteria</taxon>
        <taxon>Pseudomonadati</taxon>
        <taxon>Dictyoglomota</taxon>
        <taxon>Dictyoglomia</taxon>
        <taxon>Dictyoglomales</taxon>
        <taxon>Dictyoglomaceae</taxon>
        <taxon>Dictyoglomus</taxon>
    </lineage>
</organism>
<dbReference type="EMBL" id="DTIN01000012">
    <property type="protein sequence ID" value="HFX13228.1"/>
    <property type="molecule type" value="Genomic_DNA"/>
</dbReference>
<evidence type="ECO:0000313" key="2">
    <source>
        <dbReference type="EMBL" id="HFX13228.1"/>
    </source>
</evidence>
<name>A0A7C3MHI1_DICTH</name>